<proteinExistence type="inferred from homology"/>
<protein>
    <submittedName>
        <fullName evidence="4">Nitroreductase family protein</fullName>
    </submittedName>
</protein>
<dbReference type="Gene3D" id="3.40.109.10">
    <property type="entry name" value="NADH Oxidase"/>
    <property type="match status" value="1"/>
</dbReference>
<dbReference type="SUPFAM" id="SSF55469">
    <property type="entry name" value="FMN-dependent nitroreductase-like"/>
    <property type="match status" value="1"/>
</dbReference>
<evidence type="ECO:0000313" key="5">
    <source>
        <dbReference type="Proteomes" id="UP001482154"/>
    </source>
</evidence>
<keyword evidence="2" id="KW-0560">Oxidoreductase</keyword>
<accession>A0ABV1IX57</accession>
<dbReference type="Pfam" id="PF00881">
    <property type="entry name" value="Nitroreductase"/>
    <property type="match status" value="1"/>
</dbReference>
<dbReference type="RefSeq" id="WP_349111237.1">
    <property type="nucleotide sequence ID" value="NZ_JBBNIN010000019.1"/>
</dbReference>
<gene>
    <name evidence="4" type="ORF">AAAU51_11510</name>
</gene>
<dbReference type="PANTHER" id="PTHR43673:SF10">
    <property type="entry name" value="NADH DEHYDROGENASE_NAD(P)H NITROREDUCTASE XCC3605-RELATED"/>
    <property type="match status" value="1"/>
</dbReference>
<comment type="similarity">
    <text evidence="1">Belongs to the nitroreductase family.</text>
</comment>
<name>A0ABV1IX57_9FIRM</name>
<evidence type="ECO:0000313" key="4">
    <source>
        <dbReference type="EMBL" id="MEQ2711794.1"/>
    </source>
</evidence>
<reference evidence="4 5" key="1">
    <citation type="submission" date="2024-04" db="EMBL/GenBank/DDBJ databases">
        <title>Human intestinal bacterial collection.</title>
        <authorList>
            <person name="Pauvert C."/>
            <person name="Hitch T.C.A."/>
            <person name="Clavel T."/>
        </authorList>
    </citation>
    <scope>NUCLEOTIDE SEQUENCE [LARGE SCALE GENOMIC DNA]</scope>
    <source>
        <strain evidence="4 5">CLA-AA-H249</strain>
    </source>
</reference>
<dbReference type="InterPro" id="IPR029479">
    <property type="entry name" value="Nitroreductase"/>
</dbReference>
<evidence type="ECO:0000259" key="3">
    <source>
        <dbReference type="Pfam" id="PF00881"/>
    </source>
</evidence>
<feature type="domain" description="Nitroreductase" evidence="3">
    <location>
        <begin position="8"/>
        <end position="159"/>
    </location>
</feature>
<organism evidence="4 5">
    <name type="scientific">Anaerostipes amylophilus</name>
    <dbReference type="NCBI Taxonomy" id="2981779"/>
    <lineage>
        <taxon>Bacteria</taxon>
        <taxon>Bacillati</taxon>
        <taxon>Bacillota</taxon>
        <taxon>Clostridia</taxon>
        <taxon>Lachnospirales</taxon>
        <taxon>Lachnospiraceae</taxon>
        <taxon>Anaerostipes</taxon>
    </lineage>
</organism>
<evidence type="ECO:0000256" key="1">
    <source>
        <dbReference type="ARBA" id="ARBA00007118"/>
    </source>
</evidence>
<evidence type="ECO:0000256" key="2">
    <source>
        <dbReference type="ARBA" id="ARBA00023002"/>
    </source>
</evidence>
<keyword evidence="5" id="KW-1185">Reference proteome</keyword>
<dbReference type="EMBL" id="JBBNIN010000019">
    <property type="protein sequence ID" value="MEQ2711794.1"/>
    <property type="molecule type" value="Genomic_DNA"/>
</dbReference>
<dbReference type="InterPro" id="IPR000415">
    <property type="entry name" value="Nitroreductase-like"/>
</dbReference>
<sequence length="179" mass="20171">MEFETLLESRRSIRSYDDSKEVTKEQIKQLVEAGILAPSWKNSQTARYYCVLGAEAKEKFAKECLPEFNANNTKGTGAYVVTTFVANRSGFDRSGNPDNECGNGWGYYDLGLHNENFILKAKELGLGTLVMGIRDGEKIQEMLEIPETEMVVSVISVGYIKENPPKPKRKDVDDILKFF</sequence>
<dbReference type="PANTHER" id="PTHR43673">
    <property type="entry name" value="NAD(P)H NITROREDUCTASE YDGI-RELATED"/>
    <property type="match status" value="1"/>
</dbReference>
<comment type="caution">
    <text evidence="4">The sequence shown here is derived from an EMBL/GenBank/DDBJ whole genome shotgun (WGS) entry which is preliminary data.</text>
</comment>
<dbReference type="Proteomes" id="UP001482154">
    <property type="component" value="Unassembled WGS sequence"/>
</dbReference>